<dbReference type="Gene3D" id="3.30.420.10">
    <property type="entry name" value="Ribonuclease H-like superfamily/Ribonuclease H"/>
    <property type="match status" value="1"/>
</dbReference>
<evidence type="ECO:0000256" key="11">
    <source>
        <dbReference type="ARBA" id="ARBA00049244"/>
    </source>
</evidence>
<dbReference type="Gene3D" id="1.20.1060.10">
    <property type="entry name" value="Taq DNA Polymerase, Chain T, domain 4"/>
    <property type="match status" value="1"/>
</dbReference>
<evidence type="ECO:0000259" key="15">
    <source>
        <dbReference type="SMART" id="SM00482"/>
    </source>
</evidence>
<dbReference type="SMART" id="SM00279">
    <property type="entry name" value="HhH2"/>
    <property type="match status" value="1"/>
</dbReference>
<evidence type="ECO:0000256" key="1">
    <source>
        <dbReference type="ARBA" id="ARBA00007705"/>
    </source>
</evidence>
<evidence type="ECO:0000313" key="16">
    <source>
        <dbReference type="EMBL" id="MBG3875781.1"/>
    </source>
</evidence>
<feature type="domain" description="DNA-directed DNA polymerase family A palm" evidence="15">
    <location>
        <begin position="626"/>
        <end position="832"/>
    </location>
</feature>
<keyword evidence="13" id="KW-0269">Exonuclease</keyword>
<comment type="catalytic activity">
    <reaction evidence="11 13">
        <text>DNA(n) + a 2'-deoxyribonucleoside 5'-triphosphate = DNA(n+1) + diphosphate</text>
        <dbReference type="Rhea" id="RHEA:22508"/>
        <dbReference type="Rhea" id="RHEA-COMP:17339"/>
        <dbReference type="Rhea" id="RHEA-COMP:17340"/>
        <dbReference type="ChEBI" id="CHEBI:33019"/>
        <dbReference type="ChEBI" id="CHEBI:61560"/>
        <dbReference type="ChEBI" id="CHEBI:173112"/>
        <dbReference type="EC" id="2.7.7.7"/>
    </reaction>
</comment>
<dbReference type="RefSeq" id="WP_196608032.1">
    <property type="nucleotide sequence ID" value="NZ_VRYY01000034.1"/>
</dbReference>
<dbReference type="InterPro" id="IPR020045">
    <property type="entry name" value="DNA_polI_H3TH"/>
</dbReference>
<keyword evidence="13" id="KW-0540">Nuclease</keyword>
<dbReference type="InterPro" id="IPR018320">
    <property type="entry name" value="DNA_polymerase_1"/>
</dbReference>
<dbReference type="GO" id="GO:0003887">
    <property type="term" value="F:DNA-directed DNA polymerase activity"/>
    <property type="evidence" value="ECO:0007669"/>
    <property type="project" value="UniProtKB-EC"/>
</dbReference>
<feature type="domain" description="5'-3' exonuclease" evidence="14">
    <location>
        <begin position="12"/>
        <end position="267"/>
    </location>
</feature>
<organism evidence="16 17">
    <name type="scientific">Nitratidesulfovibrio oxamicus</name>
    <dbReference type="NCBI Taxonomy" id="32016"/>
    <lineage>
        <taxon>Bacteria</taxon>
        <taxon>Pseudomonadati</taxon>
        <taxon>Thermodesulfobacteriota</taxon>
        <taxon>Desulfovibrionia</taxon>
        <taxon>Desulfovibrionales</taxon>
        <taxon>Desulfovibrionaceae</taxon>
        <taxon>Nitratidesulfovibrio</taxon>
    </lineage>
</organism>
<accession>A0ABS0J053</accession>
<dbReference type="InterPro" id="IPR012337">
    <property type="entry name" value="RNaseH-like_sf"/>
</dbReference>
<dbReference type="InterPro" id="IPR043502">
    <property type="entry name" value="DNA/RNA_pol_sf"/>
</dbReference>
<evidence type="ECO:0000256" key="12">
    <source>
        <dbReference type="NCBIfam" id="TIGR00593"/>
    </source>
</evidence>
<dbReference type="Pfam" id="PF00476">
    <property type="entry name" value="DNA_pol_A"/>
    <property type="match status" value="1"/>
</dbReference>
<evidence type="ECO:0000256" key="10">
    <source>
        <dbReference type="ARBA" id="ARBA00023204"/>
    </source>
</evidence>
<dbReference type="SMART" id="SM00482">
    <property type="entry name" value="POLAc"/>
    <property type="match status" value="1"/>
</dbReference>
<evidence type="ECO:0000256" key="3">
    <source>
        <dbReference type="ARBA" id="ARBA00020311"/>
    </source>
</evidence>
<evidence type="ECO:0000256" key="4">
    <source>
        <dbReference type="ARBA" id="ARBA00022679"/>
    </source>
</evidence>
<evidence type="ECO:0000313" key="17">
    <source>
        <dbReference type="Proteomes" id="UP001194469"/>
    </source>
</evidence>
<proteinExistence type="inferred from homology"/>
<dbReference type="SUPFAM" id="SSF53098">
    <property type="entry name" value="Ribonuclease H-like"/>
    <property type="match status" value="1"/>
</dbReference>
<dbReference type="InterPro" id="IPR008918">
    <property type="entry name" value="HhH2"/>
</dbReference>
<dbReference type="SUPFAM" id="SSF88723">
    <property type="entry name" value="PIN domain-like"/>
    <property type="match status" value="1"/>
</dbReference>
<keyword evidence="17" id="KW-1185">Reference proteome</keyword>
<dbReference type="EC" id="2.7.7.7" evidence="2 12"/>
<keyword evidence="4 13" id="KW-0808">Transferase</keyword>
<dbReference type="PROSITE" id="PS00447">
    <property type="entry name" value="DNA_POLYMERASE_A"/>
    <property type="match status" value="1"/>
</dbReference>
<dbReference type="PRINTS" id="PR00868">
    <property type="entry name" value="DNAPOLI"/>
</dbReference>
<dbReference type="EMBL" id="VRYY01000034">
    <property type="protein sequence ID" value="MBG3875781.1"/>
    <property type="molecule type" value="Genomic_DNA"/>
</dbReference>
<dbReference type="Gene3D" id="3.30.70.370">
    <property type="match status" value="1"/>
</dbReference>
<dbReference type="Gene3D" id="3.40.50.1010">
    <property type="entry name" value="5'-nuclease"/>
    <property type="match status" value="1"/>
</dbReference>
<protein>
    <recommendedName>
        <fullName evidence="3 12">DNA polymerase I</fullName>
        <ecNumber evidence="2 12">2.7.7.7</ecNumber>
    </recommendedName>
</protein>
<dbReference type="InterPro" id="IPR036397">
    <property type="entry name" value="RNaseH_sf"/>
</dbReference>
<dbReference type="InterPro" id="IPR029060">
    <property type="entry name" value="PIN-like_dom_sf"/>
</dbReference>
<name>A0ABS0J053_9BACT</name>
<dbReference type="Pfam" id="PF02739">
    <property type="entry name" value="5_3_exonuc_N"/>
    <property type="match status" value="1"/>
</dbReference>
<dbReference type="InterPro" id="IPR002421">
    <property type="entry name" value="5-3_exonuclease"/>
</dbReference>
<keyword evidence="9 13" id="KW-0238">DNA-binding</keyword>
<reference evidence="16 17" key="1">
    <citation type="submission" date="2019-08" db="EMBL/GenBank/DDBJ databases">
        <authorList>
            <person name="Luo N."/>
        </authorList>
    </citation>
    <scope>NUCLEOTIDE SEQUENCE [LARGE SCALE GENOMIC DNA]</scope>
    <source>
        <strain evidence="16 17">NCIMB 9442</strain>
    </source>
</reference>
<dbReference type="Pfam" id="PF01367">
    <property type="entry name" value="5_3_exonuc"/>
    <property type="match status" value="1"/>
</dbReference>
<dbReference type="CDD" id="cd09898">
    <property type="entry name" value="H3TH_53EXO"/>
    <property type="match status" value="1"/>
</dbReference>
<comment type="function">
    <text evidence="13">In addition to polymerase activity, this DNA polymerase exhibits 5'-3' exonuclease activity.</text>
</comment>
<keyword evidence="7 13" id="KW-0227">DNA damage</keyword>
<keyword evidence="13" id="KW-0378">Hydrolase</keyword>
<dbReference type="InterPro" id="IPR019760">
    <property type="entry name" value="DNA-dir_DNA_pol_A_CS"/>
</dbReference>
<dbReference type="InterPro" id="IPR001098">
    <property type="entry name" value="DNA-dir_DNA_pol_A_palm_dom"/>
</dbReference>
<comment type="similarity">
    <text evidence="1 13">Belongs to the DNA polymerase type-A family.</text>
</comment>
<dbReference type="CDD" id="cd08637">
    <property type="entry name" value="DNA_pol_A_pol_I_C"/>
    <property type="match status" value="1"/>
</dbReference>
<evidence type="ECO:0000256" key="13">
    <source>
        <dbReference type="RuleBase" id="RU004460"/>
    </source>
</evidence>
<keyword evidence="8 13" id="KW-0239">DNA-directed DNA polymerase</keyword>
<dbReference type="InterPro" id="IPR036279">
    <property type="entry name" value="5-3_exonuclease_C_sf"/>
</dbReference>
<dbReference type="SMART" id="SM00475">
    <property type="entry name" value="53EXOc"/>
    <property type="match status" value="1"/>
</dbReference>
<dbReference type="CDD" id="cd09859">
    <property type="entry name" value="PIN_53EXO"/>
    <property type="match status" value="1"/>
</dbReference>
<dbReference type="Proteomes" id="UP001194469">
    <property type="component" value="Unassembled WGS sequence"/>
</dbReference>
<evidence type="ECO:0000256" key="6">
    <source>
        <dbReference type="ARBA" id="ARBA00022705"/>
    </source>
</evidence>
<evidence type="ECO:0000256" key="2">
    <source>
        <dbReference type="ARBA" id="ARBA00012417"/>
    </source>
</evidence>
<dbReference type="PANTHER" id="PTHR10133">
    <property type="entry name" value="DNA POLYMERASE I"/>
    <property type="match status" value="1"/>
</dbReference>
<keyword evidence="10 13" id="KW-0234">DNA repair</keyword>
<dbReference type="PANTHER" id="PTHR10133:SF27">
    <property type="entry name" value="DNA POLYMERASE NU"/>
    <property type="match status" value="1"/>
</dbReference>
<evidence type="ECO:0000256" key="5">
    <source>
        <dbReference type="ARBA" id="ARBA00022695"/>
    </source>
</evidence>
<comment type="caution">
    <text evidence="16">The sequence shown here is derived from an EMBL/GenBank/DDBJ whole genome shotgun (WGS) entry which is preliminary data.</text>
</comment>
<keyword evidence="5 13" id="KW-0548">Nucleotidyltransferase</keyword>
<dbReference type="InterPro" id="IPR002298">
    <property type="entry name" value="DNA_polymerase_A"/>
</dbReference>
<dbReference type="NCBIfam" id="NF004397">
    <property type="entry name" value="PRK05755.1"/>
    <property type="match status" value="1"/>
</dbReference>
<dbReference type="SUPFAM" id="SSF47807">
    <property type="entry name" value="5' to 3' exonuclease, C-terminal subdomain"/>
    <property type="match status" value="1"/>
</dbReference>
<gene>
    <name evidence="13 16" type="primary">polA</name>
    <name evidence="16" type="ORF">FVW20_01755</name>
</gene>
<keyword evidence="6 13" id="KW-0235">DNA replication</keyword>
<dbReference type="NCBIfam" id="TIGR00593">
    <property type="entry name" value="pola"/>
    <property type="match status" value="1"/>
</dbReference>
<sequence length="872" mass="95488">MSLTQRLGLRGEPLWLMDGSAFIFRGFYAYQSMQRSDGFPTNALFIVTRILLRILREERPTNFCFVLDGKGPTFRHELFPPYKMQRAVTPEPLVQQLDPIKRMVRALGLPLVVSDGCEADDCIASLAARHRTERPVVIVGTDKDLKQCLHDNVVLWDPAAKEEKLVTLADFTAETGLAPARWPDFQAVIGDSSDNIPGIPGVGPKTAEKIFKDFGSLEEIRDRVGELPEKLRAKFEPHLETMFLYRQLTTLTTDACPEVTLPELAVRPLDPAEAGAVLREFELRQLTRELSGMIENGSVTSAPRSTSQVQASLFGDEGRRADPVNTCKDPGKLPDCEGVAAAVVPLFDNGSVAAYAVAAGDCESRYSGPVEALARHLSKAAQVAAPDVKHLLRADPAWGGVDPARWFDLGLAAYLLNPEERDYGWPRLAARWGDELERSSGNPGLLALEMAGALSGRLAGAQLSRLMRTLEMPLIPVLADMEAAGIAVDLDAFAAFLREVQGELDRLTRDVYKAAGGEFNIRSSQQLAELLFGTLGLPTGGKTKGGQTSTAQDVLEKLSGRHPVVDAILEFRKLEKLRSTYLEPLPRLVDSAGRIHTTFNQLATATGRLSSSNPNLQNIPVRGDLGRRMRTCFTAAPGLRLVSADYSQVELRVLAHMSQDPTLLAAFREGADIHSRTASLLYDVAQDQVSTDQRRNAKTINFGLIYGMGPQKLAQELRIPLTEAKAFIERYFSKLQKLREFYDEAETTARELGYVTTMAGRRRLLPEIHSENTQLKSQARRQAINTLIQGSAADIIKLAMLAAHADPDLRALNARLILQVHDELLLEVPADNAPAAGERLAAIMSGVRPGGVALDVPLAVDWGQGENWGVAH</sequence>
<evidence type="ECO:0000256" key="9">
    <source>
        <dbReference type="ARBA" id="ARBA00023125"/>
    </source>
</evidence>
<evidence type="ECO:0000259" key="14">
    <source>
        <dbReference type="SMART" id="SM00475"/>
    </source>
</evidence>
<evidence type="ECO:0000256" key="8">
    <source>
        <dbReference type="ARBA" id="ARBA00022932"/>
    </source>
</evidence>
<dbReference type="SUPFAM" id="SSF56672">
    <property type="entry name" value="DNA/RNA polymerases"/>
    <property type="match status" value="1"/>
</dbReference>
<dbReference type="InterPro" id="IPR020046">
    <property type="entry name" value="5-3_exonucl_a-hlix_arch_N"/>
</dbReference>
<evidence type="ECO:0000256" key="7">
    <source>
        <dbReference type="ARBA" id="ARBA00022763"/>
    </source>
</evidence>
<dbReference type="Gene3D" id="1.10.150.20">
    <property type="entry name" value="5' to 3' exonuclease, C-terminal subdomain"/>
    <property type="match status" value="2"/>
</dbReference>